<keyword evidence="3" id="KW-0808">Transferase</keyword>
<gene>
    <name evidence="9" type="ORF">B9G99_07780</name>
</gene>
<keyword evidence="4 7" id="KW-0812">Transmembrane</keyword>
<feature type="transmembrane region" description="Helical" evidence="7">
    <location>
        <begin position="264"/>
        <end position="285"/>
    </location>
</feature>
<accession>A0A2Z2HBE8</accession>
<proteinExistence type="inferred from homology"/>
<protein>
    <recommendedName>
        <fullName evidence="8">Bacterial sugar transferase domain-containing protein</fullName>
    </recommendedName>
</protein>
<feature type="transmembrane region" description="Helical" evidence="7">
    <location>
        <begin position="105"/>
        <end position="126"/>
    </location>
</feature>
<dbReference type="KEGG" id="kus:B9G99_07780"/>
<feature type="transmembrane region" description="Helical" evidence="7">
    <location>
        <begin position="39"/>
        <end position="63"/>
    </location>
</feature>
<dbReference type="PANTHER" id="PTHR30576">
    <property type="entry name" value="COLANIC BIOSYNTHESIS UDP-GLUCOSE LIPID CARRIER TRANSFERASE"/>
    <property type="match status" value="1"/>
</dbReference>
<feature type="domain" description="Bacterial sugar transferase" evidence="8">
    <location>
        <begin position="259"/>
        <end position="440"/>
    </location>
</feature>
<evidence type="ECO:0000256" key="6">
    <source>
        <dbReference type="ARBA" id="ARBA00023136"/>
    </source>
</evidence>
<dbReference type="Pfam" id="PF02397">
    <property type="entry name" value="Bac_transf"/>
    <property type="match status" value="1"/>
</dbReference>
<feature type="transmembrane region" description="Helical" evidence="7">
    <location>
        <begin position="75"/>
        <end position="93"/>
    </location>
</feature>
<evidence type="ECO:0000259" key="8">
    <source>
        <dbReference type="Pfam" id="PF02397"/>
    </source>
</evidence>
<dbReference type="AlphaFoldDB" id="A0A2Z2HBE8"/>
<organism evidence="9 10">
    <name type="scientific">Kushneria konosiri</name>
    <dbReference type="NCBI Taxonomy" id="698828"/>
    <lineage>
        <taxon>Bacteria</taxon>
        <taxon>Pseudomonadati</taxon>
        <taxon>Pseudomonadota</taxon>
        <taxon>Gammaproteobacteria</taxon>
        <taxon>Oceanospirillales</taxon>
        <taxon>Halomonadaceae</taxon>
        <taxon>Kushneria</taxon>
    </lineage>
</organism>
<feature type="transmembrane region" description="Helical" evidence="7">
    <location>
        <begin position="132"/>
        <end position="153"/>
    </location>
</feature>
<comment type="similarity">
    <text evidence="2">Belongs to the bacterial sugar transferase family.</text>
</comment>
<keyword evidence="6 7" id="KW-0472">Membrane</keyword>
<evidence type="ECO:0000256" key="5">
    <source>
        <dbReference type="ARBA" id="ARBA00022989"/>
    </source>
</evidence>
<keyword evidence="5 7" id="KW-1133">Transmembrane helix</keyword>
<dbReference type="PANTHER" id="PTHR30576:SF0">
    <property type="entry name" value="UNDECAPRENYL-PHOSPHATE N-ACETYLGALACTOSAMINYL 1-PHOSPHATE TRANSFERASE-RELATED"/>
    <property type="match status" value="1"/>
</dbReference>
<dbReference type="InterPro" id="IPR017475">
    <property type="entry name" value="EPS_sugar_tfrase"/>
</dbReference>
<evidence type="ECO:0000256" key="3">
    <source>
        <dbReference type="ARBA" id="ARBA00022679"/>
    </source>
</evidence>
<name>A0A2Z2HBE8_9GAMM</name>
<dbReference type="GO" id="GO:0016780">
    <property type="term" value="F:phosphotransferase activity, for other substituted phosphate groups"/>
    <property type="evidence" value="ECO:0007669"/>
    <property type="project" value="TreeGrafter"/>
</dbReference>
<keyword evidence="10" id="KW-1185">Reference proteome</keyword>
<evidence type="ECO:0000313" key="9">
    <source>
        <dbReference type="EMBL" id="ARS52790.1"/>
    </source>
</evidence>
<dbReference type="GO" id="GO:0016020">
    <property type="term" value="C:membrane"/>
    <property type="evidence" value="ECO:0007669"/>
    <property type="project" value="UniProtKB-SubCell"/>
</dbReference>
<dbReference type="Proteomes" id="UP000250025">
    <property type="component" value="Chromosome"/>
</dbReference>
<evidence type="ECO:0000256" key="1">
    <source>
        <dbReference type="ARBA" id="ARBA00004141"/>
    </source>
</evidence>
<comment type="subcellular location">
    <subcellularLocation>
        <location evidence="1">Membrane</location>
        <topology evidence="1">Multi-pass membrane protein</topology>
    </subcellularLocation>
</comment>
<dbReference type="EMBL" id="CP021323">
    <property type="protein sequence ID" value="ARS52790.1"/>
    <property type="molecule type" value="Genomic_DNA"/>
</dbReference>
<sequence length="446" mass="51697">MHQKRYTIDIKGFSRNIAMQMTTSSLRNNHRHSRWYERILLSFHTHYFLGLVLVAGLPALWQWGWSTWKLEENEVNITLLASAAAYMVAFRAVKELSHYPGTSAFSYVIPSATVVYLGVTALLVGLEIPFAPWQLLFSYLTALAFGCTGYRLAHRYRRRKMAIVPVGNVSRWFDRRDIDQRWLKSPDLENTRVDGVIVDLSSDLSTDWQRFLADCTIKRIPVHDARRFSEARLGRIGLDQIHANRYSSLMPKTSYELFKRVADIFAALMLMPVALPLMGIAAIMIKRDDPGPVLFRQRRSGFQGEEFDVYKMRSMYVNPDDVRPTQEGDDPRITKVGKYLRKYRIDELPQLFNVLKGDMSLIGPRPETPSLTEAYERDIPFFRYRHVVRPGISGWAQVEQGYASEVEGSRLKLEYDFYYIRNFSFWMDLLVVIRTIRTIFTGSGAR</sequence>
<dbReference type="InterPro" id="IPR003362">
    <property type="entry name" value="Bact_transf"/>
</dbReference>
<dbReference type="NCBIfam" id="TIGR03025">
    <property type="entry name" value="EPS_sugtrans"/>
    <property type="match status" value="1"/>
</dbReference>
<evidence type="ECO:0000256" key="7">
    <source>
        <dbReference type="SAM" id="Phobius"/>
    </source>
</evidence>
<evidence type="ECO:0000256" key="2">
    <source>
        <dbReference type="ARBA" id="ARBA00006464"/>
    </source>
</evidence>
<reference evidence="9 10" key="1">
    <citation type="journal article" date="2017" name="Int. J. Syst. Evol. Microbiol.">
        <title>Kushneria konosiri sp. nov., isolated from the Korean salt-fermented seafood Daemi-jeot.</title>
        <authorList>
            <person name="Yun J.H."/>
            <person name="Park S.K."/>
            <person name="Lee J.Y."/>
            <person name="Jung M.J."/>
            <person name="Bae J.W."/>
        </authorList>
    </citation>
    <scope>NUCLEOTIDE SEQUENCE [LARGE SCALE GENOMIC DNA]</scope>
    <source>
        <strain evidence="9 10">X49</strain>
    </source>
</reference>
<evidence type="ECO:0000313" key="10">
    <source>
        <dbReference type="Proteomes" id="UP000250025"/>
    </source>
</evidence>
<evidence type="ECO:0000256" key="4">
    <source>
        <dbReference type="ARBA" id="ARBA00022692"/>
    </source>
</evidence>